<name>A0A381SF02_9ZZZZ</name>
<evidence type="ECO:0000256" key="5">
    <source>
        <dbReference type="ARBA" id="ARBA00022840"/>
    </source>
</evidence>
<dbReference type="InterPro" id="IPR003594">
    <property type="entry name" value="HATPase_dom"/>
</dbReference>
<evidence type="ECO:0000256" key="3">
    <source>
        <dbReference type="ARBA" id="ARBA00022490"/>
    </source>
</evidence>
<keyword evidence="4" id="KW-0547">Nucleotide-binding</keyword>
<dbReference type="GO" id="GO:0005524">
    <property type="term" value="F:ATP binding"/>
    <property type="evidence" value="ECO:0007669"/>
    <property type="project" value="UniProtKB-KW"/>
</dbReference>
<dbReference type="GO" id="GO:0140662">
    <property type="term" value="F:ATP-dependent protein folding chaperone"/>
    <property type="evidence" value="ECO:0007669"/>
    <property type="project" value="InterPro"/>
</dbReference>
<keyword evidence="5" id="KW-0067">ATP-binding</keyword>
<dbReference type="FunFam" id="3.30.230.80:FF:000002">
    <property type="entry name" value="Molecular chaperone HtpG"/>
    <property type="match status" value="1"/>
</dbReference>
<keyword evidence="6" id="KW-0346">Stress response</keyword>
<dbReference type="NCBIfam" id="NF003555">
    <property type="entry name" value="PRK05218.1"/>
    <property type="match status" value="1"/>
</dbReference>
<dbReference type="PRINTS" id="PR00775">
    <property type="entry name" value="HEATSHOCK90"/>
</dbReference>
<dbReference type="PROSITE" id="PS00298">
    <property type="entry name" value="HSP90"/>
    <property type="match status" value="1"/>
</dbReference>
<proteinExistence type="inferred from homology"/>
<dbReference type="FunFam" id="3.30.565.10:FF:000009">
    <property type="entry name" value="Molecular chaperone HtpG"/>
    <property type="match status" value="1"/>
</dbReference>
<dbReference type="InterPro" id="IPR020575">
    <property type="entry name" value="Hsp90_N"/>
</dbReference>
<dbReference type="EMBL" id="UINC01003028">
    <property type="protein sequence ID" value="SVA02662.1"/>
    <property type="molecule type" value="Genomic_DNA"/>
</dbReference>
<evidence type="ECO:0000256" key="2">
    <source>
        <dbReference type="ARBA" id="ARBA00008239"/>
    </source>
</evidence>
<dbReference type="InterPro" id="IPR037196">
    <property type="entry name" value="HSP90_C"/>
</dbReference>
<evidence type="ECO:0000313" key="9">
    <source>
        <dbReference type="EMBL" id="SVA02662.1"/>
    </source>
</evidence>
<dbReference type="InterPro" id="IPR001404">
    <property type="entry name" value="Hsp90_fam"/>
</dbReference>
<dbReference type="Gene3D" id="3.30.565.10">
    <property type="entry name" value="Histidine kinase-like ATPase, C-terminal domain"/>
    <property type="match status" value="1"/>
</dbReference>
<reference evidence="9" key="1">
    <citation type="submission" date="2018-05" db="EMBL/GenBank/DDBJ databases">
        <authorList>
            <person name="Lanie J.A."/>
            <person name="Ng W.-L."/>
            <person name="Kazmierczak K.M."/>
            <person name="Andrzejewski T.M."/>
            <person name="Davidsen T.M."/>
            <person name="Wayne K.J."/>
            <person name="Tettelin H."/>
            <person name="Glass J.I."/>
            <person name="Rusch D."/>
            <person name="Podicherti R."/>
            <person name="Tsui H.-C.T."/>
            <person name="Winkler M.E."/>
        </authorList>
    </citation>
    <scope>NUCLEOTIDE SEQUENCE</scope>
</reference>
<dbReference type="Pfam" id="PF13589">
    <property type="entry name" value="HATPase_c_3"/>
    <property type="match status" value="1"/>
</dbReference>
<dbReference type="HAMAP" id="MF_00505">
    <property type="entry name" value="HSP90"/>
    <property type="match status" value="1"/>
</dbReference>
<accession>A0A381SF02</accession>
<dbReference type="InterPro" id="IPR019805">
    <property type="entry name" value="Heat_shock_protein_90_CS"/>
</dbReference>
<dbReference type="InterPro" id="IPR020568">
    <property type="entry name" value="Ribosomal_Su5_D2-typ_SF"/>
</dbReference>
<dbReference type="PANTHER" id="PTHR11528">
    <property type="entry name" value="HEAT SHOCK PROTEIN 90 FAMILY MEMBER"/>
    <property type="match status" value="1"/>
</dbReference>
<gene>
    <name evidence="9" type="ORF">METZ01_LOCUS55516</name>
</gene>
<dbReference type="GO" id="GO:0016887">
    <property type="term" value="F:ATP hydrolysis activity"/>
    <property type="evidence" value="ECO:0007669"/>
    <property type="project" value="InterPro"/>
</dbReference>
<dbReference type="GO" id="GO:0005737">
    <property type="term" value="C:cytoplasm"/>
    <property type="evidence" value="ECO:0007669"/>
    <property type="project" value="UniProtKB-SubCell"/>
</dbReference>
<dbReference type="SUPFAM" id="SSF54211">
    <property type="entry name" value="Ribosomal protein S5 domain 2-like"/>
    <property type="match status" value="1"/>
</dbReference>
<keyword evidence="7" id="KW-0143">Chaperone</keyword>
<protein>
    <recommendedName>
        <fullName evidence="8">Histidine kinase/HSP90-like ATPase domain-containing protein</fullName>
    </recommendedName>
</protein>
<evidence type="ECO:0000256" key="4">
    <source>
        <dbReference type="ARBA" id="ARBA00022741"/>
    </source>
</evidence>
<dbReference type="Pfam" id="PF00183">
    <property type="entry name" value="HSP90"/>
    <property type="match status" value="1"/>
</dbReference>
<organism evidence="9">
    <name type="scientific">marine metagenome</name>
    <dbReference type="NCBI Taxonomy" id="408172"/>
    <lineage>
        <taxon>unclassified sequences</taxon>
        <taxon>metagenomes</taxon>
        <taxon>ecological metagenomes</taxon>
    </lineage>
</organism>
<evidence type="ECO:0000259" key="8">
    <source>
        <dbReference type="SMART" id="SM00387"/>
    </source>
</evidence>
<dbReference type="CDD" id="cd16927">
    <property type="entry name" value="HATPase_Hsp90-like"/>
    <property type="match status" value="1"/>
</dbReference>
<dbReference type="InterPro" id="IPR036890">
    <property type="entry name" value="HATPase_C_sf"/>
</dbReference>
<evidence type="ECO:0000256" key="6">
    <source>
        <dbReference type="ARBA" id="ARBA00023016"/>
    </source>
</evidence>
<dbReference type="Gene3D" id="3.40.50.11260">
    <property type="match status" value="1"/>
</dbReference>
<evidence type="ECO:0000256" key="7">
    <source>
        <dbReference type="ARBA" id="ARBA00023186"/>
    </source>
</evidence>
<dbReference type="SUPFAM" id="SSF55874">
    <property type="entry name" value="ATPase domain of HSP90 chaperone/DNA topoisomerase II/histidine kinase"/>
    <property type="match status" value="1"/>
</dbReference>
<dbReference type="Gene3D" id="1.20.120.790">
    <property type="entry name" value="Heat shock protein 90, C-terminal domain"/>
    <property type="match status" value="1"/>
</dbReference>
<comment type="similarity">
    <text evidence="2">Belongs to the heat shock protein 90 family.</text>
</comment>
<dbReference type="SMART" id="SM00387">
    <property type="entry name" value="HATPase_c"/>
    <property type="match status" value="1"/>
</dbReference>
<keyword evidence="3" id="KW-0963">Cytoplasm</keyword>
<dbReference type="AlphaFoldDB" id="A0A381SF02"/>
<dbReference type="GO" id="GO:0051082">
    <property type="term" value="F:unfolded protein binding"/>
    <property type="evidence" value="ECO:0007669"/>
    <property type="project" value="InterPro"/>
</dbReference>
<comment type="subcellular location">
    <subcellularLocation>
        <location evidence="1">Cytoplasm</location>
    </subcellularLocation>
</comment>
<sequence>MTAETHGFQTEARKLLQLMINSLYSNKEIFLRELISNASDAIDRLRFEALERPELSETDPDYRILIEFDKDAGTLAVEDNGIGMSRQEVIENLGTIARSGTEEFFANLTGDQQQDSTLIGQFGVGFYSAFIVADEVHVLTQKAGEDQGTSWKSSGEDDFVVDQVDTSRGTRVVLKLKHDALEFADGFRLRNIVRRYSDHIGIPVEMPKGDDEASEETEVVNSAKALWTRSRSEVLDTEYQEFYKHISHDFEDPTTWSHNRVEGKLEYTSLLYVPARAPFDLWNRELPRGLKLYVQRVFIMDEADQFLPLYLRFIRGVVDSNDLPLNVSRELLQQSEDVLSIRNALTKRVLDMLGKMAEEDREKYGAFWDEFGQVLKEGAGEDTVNRDLLLNLMRFTSTVDESSDQRISLAMYKDRAKAAQKTIYYVLGDNLATVRQSPHLEVFKQQKVEVLLLSDRVDEWLMSFLTEFDGWSFQDVMRGELDLPELEKPEELDDDSLVQRIQEVLGEKVESVRRSTRLTDSASCLVLGDDDIGHQMRHIMEATGQSIPNSKPHFEINGDHPLVQRLDTESDEDRFSDMVLILFDQASLADGTALLEPGEYVHRINRLLLNLLE</sequence>
<dbReference type="Gene3D" id="3.30.230.80">
    <property type="match status" value="1"/>
</dbReference>
<feature type="domain" description="Histidine kinase/HSP90-like ATPase" evidence="8">
    <location>
        <begin position="26"/>
        <end position="180"/>
    </location>
</feature>
<dbReference type="PIRSF" id="PIRSF002583">
    <property type="entry name" value="Hsp90"/>
    <property type="match status" value="1"/>
</dbReference>
<dbReference type="SUPFAM" id="SSF110942">
    <property type="entry name" value="HSP90 C-terminal domain"/>
    <property type="match status" value="1"/>
</dbReference>
<evidence type="ECO:0000256" key="1">
    <source>
        <dbReference type="ARBA" id="ARBA00004496"/>
    </source>
</evidence>